<gene>
    <name evidence="1" type="ORF">FD01_GL000893</name>
</gene>
<dbReference type="Proteomes" id="UP000051790">
    <property type="component" value="Unassembled WGS sequence"/>
</dbReference>
<comment type="caution">
    <text evidence="1">The sequence shown here is derived from an EMBL/GenBank/DDBJ whole genome shotgun (WGS) entry which is preliminary data.</text>
</comment>
<evidence type="ECO:0000313" key="1">
    <source>
        <dbReference type="EMBL" id="KRL45103.1"/>
    </source>
</evidence>
<keyword evidence="2" id="KW-1185">Reference proteome</keyword>
<evidence type="ECO:0000313" key="2">
    <source>
        <dbReference type="Proteomes" id="UP000051790"/>
    </source>
</evidence>
<proteinExistence type="predicted"/>
<sequence length="190" mass="22465">MNEEDVRQKMLDIVGDIYNAKFVEHGLNGYTKFDGHTLDEAKYTINKAFDRLEPDHPKVKLPREVGEELDKYKQRGNETYDLIFDLTTYSEELEETSRYIPYDSMDRADRLNAVMDAYRYGWEAEPEAKWYVKAPESWHKDEDCWANIEDGEIDFAEKCWATPFTRAELKQYHLDSDIFTLVPVEDSHED</sequence>
<organism evidence="1 2">
    <name type="scientific">Lacticaseibacillus manihotivorans DSM 13343 = JCM 12514</name>
    <dbReference type="NCBI Taxonomy" id="1423769"/>
    <lineage>
        <taxon>Bacteria</taxon>
        <taxon>Bacillati</taxon>
        <taxon>Bacillota</taxon>
        <taxon>Bacilli</taxon>
        <taxon>Lactobacillales</taxon>
        <taxon>Lactobacillaceae</taxon>
        <taxon>Lacticaseibacillus</taxon>
    </lineage>
</organism>
<name>A0A0R1QJY7_9LACO</name>
<dbReference type="RefSeq" id="WP_056963572.1">
    <property type="nucleotide sequence ID" value="NZ_AZEU01000134.1"/>
</dbReference>
<dbReference type="OrthoDB" id="2194275at2"/>
<protein>
    <submittedName>
        <fullName evidence="1">Uncharacterized protein</fullName>
    </submittedName>
</protein>
<reference evidence="1 2" key="1">
    <citation type="journal article" date="2015" name="Genome Announc.">
        <title>Expanding the biotechnology potential of lactobacilli through comparative genomics of 213 strains and associated genera.</title>
        <authorList>
            <person name="Sun Z."/>
            <person name="Harris H.M."/>
            <person name="McCann A."/>
            <person name="Guo C."/>
            <person name="Argimon S."/>
            <person name="Zhang W."/>
            <person name="Yang X."/>
            <person name="Jeffery I.B."/>
            <person name="Cooney J.C."/>
            <person name="Kagawa T.F."/>
            <person name="Liu W."/>
            <person name="Song Y."/>
            <person name="Salvetti E."/>
            <person name="Wrobel A."/>
            <person name="Rasinkangas P."/>
            <person name="Parkhill J."/>
            <person name="Rea M.C."/>
            <person name="O'Sullivan O."/>
            <person name="Ritari J."/>
            <person name="Douillard F.P."/>
            <person name="Paul Ross R."/>
            <person name="Yang R."/>
            <person name="Briner A.E."/>
            <person name="Felis G.E."/>
            <person name="de Vos W.M."/>
            <person name="Barrangou R."/>
            <person name="Klaenhammer T.R."/>
            <person name="Caufield P.W."/>
            <person name="Cui Y."/>
            <person name="Zhang H."/>
            <person name="O'Toole P.W."/>
        </authorList>
    </citation>
    <scope>NUCLEOTIDE SEQUENCE [LARGE SCALE GENOMIC DNA]</scope>
    <source>
        <strain evidence="1 2">DSM 13343</strain>
    </source>
</reference>
<accession>A0A0R1QJY7</accession>
<dbReference type="PATRIC" id="fig|1423769.4.peg.959"/>
<dbReference type="AlphaFoldDB" id="A0A0R1QJY7"/>
<dbReference type="EMBL" id="AZEU01000134">
    <property type="protein sequence ID" value="KRL45103.1"/>
    <property type="molecule type" value="Genomic_DNA"/>
</dbReference>